<evidence type="ECO:0000313" key="1">
    <source>
        <dbReference type="EMBL" id="KAH3789636.1"/>
    </source>
</evidence>
<dbReference type="EMBL" id="JAIWYP010000008">
    <property type="protein sequence ID" value="KAH3789636.1"/>
    <property type="molecule type" value="Genomic_DNA"/>
</dbReference>
<sequence>MVSNIQSIHTAPRQHIQSDGLNLTLLCDLSEVFKVPVHYSLAHSKVTTVV</sequence>
<organism evidence="1 2">
    <name type="scientific">Dreissena polymorpha</name>
    <name type="common">Zebra mussel</name>
    <name type="synonym">Mytilus polymorpha</name>
    <dbReference type="NCBI Taxonomy" id="45954"/>
    <lineage>
        <taxon>Eukaryota</taxon>
        <taxon>Metazoa</taxon>
        <taxon>Spiralia</taxon>
        <taxon>Lophotrochozoa</taxon>
        <taxon>Mollusca</taxon>
        <taxon>Bivalvia</taxon>
        <taxon>Autobranchia</taxon>
        <taxon>Heteroconchia</taxon>
        <taxon>Euheterodonta</taxon>
        <taxon>Imparidentia</taxon>
        <taxon>Neoheterodontei</taxon>
        <taxon>Myida</taxon>
        <taxon>Dreissenoidea</taxon>
        <taxon>Dreissenidae</taxon>
        <taxon>Dreissena</taxon>
    </lineage>
</organism>
<protein>
    <submittedName>
        <fullName evidence="1">Uncharacterized protein</fullName>
    </submittedName>
</protein>
<accession>A0A9D4IVC9</accession>
<dbReference type="Proteomes" id="UP000828390">
    <property type="component" value="Unassembled WGS sequence"/>
</dbReference>
<keyword evidence="2" id="KW-1185">Reference proteome</keyword>
<evidence type="ECO:0000313" key="2">
    <source>
        <dbReference type="Proteomes" id="UP000828390"/>
    </source>
</evidence>
<comment type="caution">
    <text evidence="1">The sequence shown here is derived from an EMBL/GenBank/DDBJ whole genome shotgun (WGS) entry which is preliminary data.</text>
</comment>
<reference evidence="1" key="2">
    <citation type="submission" date="2020-11" db="EMBL/GenBank/DDBJ databases">
        <authorList>
            <person name="McCartney M.A."/>
            <person name="Auch B."/>
            <person name="Kono T."/>
            <person name="Mallez S."/>
            <person name="Becker A."/>
            <person name="Gohl D.M."/>
            <person name="Silverstein K.A.T."/>
            <person name="Koren S."/>
            <person name="Bechman K.B."/>
            <person name="Herman A."/>
            <person name="Abrahante J.E."/>
            <person name="Garbe J."/>
        </authorList>
    </citation>
    <scope>NUCLEOTIDE SEQUENCE</scope>
    <source>
        <strain evidence="1">Duluth1</strain>
        <tissue evidence="1">Whole animal</tissue>
    </source>
</reference>
<name>A0A9D4IVC9_DREPO</name>
<dbReference type="AlphaFoldDB" id="A0A9D4IVC9"/>
<gene>
    <name evidence="1" type="ORF">DPMN_167821</name>
</gene>
<reference evidence="1" key="1">
    <citation type="journal article" date="2019" name="bioRxiv">
        <title>The Genome of the Zebra Mussel, Dreissena polymorpha: A Resource for Invasive Species Research.</title>
        <authorList>
            <person name="McCartney M.A."/>
            <person name="Auch B."/>
            <person name="Kono T."/>
            <person name="Mallez S."/>
            <person name="Zhang Y."/>
            <person name="Obille A."/>
            <person name="Becker A."/>
            <person name="Abrahante J.E."/>
            <person name="Garbe J."/>
            <person name="Badalamenti J.P."/>
            <person name="Herman A."/>
            <person name="Mangelson H."/>
            <person name="Liachko I."/>
            <person name="Sullivan S."/>
            <person name="Sone E.D."/>
            <person name="Koren S."/>
            <person name="Silverstein K.A.T."/>
            <person name="Beckman K.B."/>
            <person name="Gohl D.M."/>
        </authorList>
    </citation>
    <scope>NUCLEOTIDE SEQUENCE</scope>
    <source>
        <strain evidence="1">Duluth1</strain>
        <tissue evidence="1">Whole animal</tissue>
    </source>
</reference>
<proteinExistence type="predicted"/>